<name>A0A1I4WJC7_PSUAM</name>
<dbReference type="STRING" id="260086.SAMN05216207_1008165"/>
<reference evidence="2 3" key="1">
    <citation type="submission" date="2016-10" db="EMBL/GenBank/DDBJ databases">
        <authorList>
            <person name="de Groot N.N."/>
        </authorList>
    </citation>
    <scope>NUCLEOTIDE SEQUENCE [LARGE SCALE GENOMIC DNA]</scope>
    <source>
        <strain evidence="2 3">CGMCC 4.1877</strain>
    </source>
</reference>
<evidence type="ECO:0000256" key="1">
    <source>
        <dbReference type="SAM" id="MobiDB-lite"/>
    </source>
</evidence>
<sequence length="717" mass="77468">MADRCPGDIPEAGSRRMLPLVDRARSLRSRPPAQPRPGRQGLTCRYRCGDACSRPEPNTSSNGYFGDVLQTVLDRRGMLRAGAVLGLTAGAGATLAGTASAGMPQPDRAHPLGAAQAAPTAQSLPPGLRYETVEPNLDDAVRVPADYASNVVIRWGDPMFPDAPEFDFEHQTAAAQARQFGYNNDFCGILPIDGPGRRYVMFSNHEYTLEPLMFRGYDEENPTEEQIRIGMAAHGGGIVEVTRELRTGELHHDRAGRLNRRITADTEMVLDGPAAGSENLRTTADPSGRRVLGMIGNCAGGTTPWGTFLSGEENFDGYFASGPVTDPRQERYGLEEGPSERRWERVDPRWDLGREPNEANRFGYIVEIDPHDPGSTPVKHTALGRFKHEGATVTLTEDGRPVVYMGDDERFDYVYKFVSDKRMRRGSSREAREHNATLLASGTLYVATFTGNSPAPEITGDGALPRDGRFDGAGEWKPLTSATTSYVDGMSVADVLVFTRLAADRVGATKMDRPEDVEPSPRTGKVYIACTNNSDRGKAGEAGADEANPRVDNQHGHVIELTEDSDDPAATRFGWNVLLVCGDPEDPSTWFGGYDKSQVSPITSPDNIAFDAHGNLWLSTDSTQALEINDGLYGVVLEGPQRGSTRLFASVPVGSECCGPVVTETFVLISVQHPGDADDASPEAPASHWPDGGAAQPRPAVVAIRHLDDGRPAKIGL</sequence>
<dbReference type="PROSITE" id="PS51318">
    <property type="entry name" value="TAT"/>
    <property type="match status" value="1"/>
</dbReference>
<dbReference type="PANTHER" id="PTHR35399">
    <property type="entry name" value="SLR8030 PROTEIN"/>
    <property type="match status" value="1"/>
</dbReference>
<keyword evidence="3" id="KW-1185">Reference proteome</keyword>
<dbReference type="PANTHER" id="PTHR35399:SF2">
    <property type="entry name" value="DUF839 DOMAIN-CONTAINING PROTEIN"/>
    <property type="match status" value="1"/>
</dbReference>
<accession>A0A1I4WJC7</accession>
<dbReference type="InterPro" id="IPR008557">
    <property type="entry name" value="PhoX"/>
</dbReference>
<evidence type="ECO:0000313" key="3">
    <source>
        <dbReference type="Proteomes" id="UP000199614"/>
    </source>
</evidence>
<dbReference type="InterPro" id="IPR006311">
    <property type="entry name" value="TAT_signal"/>
</dbReference>
<proteinExistence type="predicted"/>
<dbReference type="EMBL" id="FOUY01000008">
    <property type="protein sequence ID" value="SFN13525.1"/>
    <property type="molecule type" value="Genomic_DNA"/>
</dbReference>
<gene>
    <name evidence="2" type="ORF">SAMN05216207_1008165</name>
</gene>
<dbReference type="Pfam" id="PF05787">
    <property type="entry name" value="PhoX"/>
    <property type="match status" value="1"/>
</dbReference>
<organism evidence="2 3">
    <name type="scientific">Pseudonocardia ammonioxydans</name>
    <dbReference type="NCBI Taxonomy" id="260086"/>
    <lineage>
        <taxon>Bacteria</taxon>
        <taxon>Bacillati</taxon>
        <taxon>Actinomycetota</taxon>
        <taxon>Actinomycetes</taxon>
        <taxon>Pseudonocardiales</taxon>
        <taxon>Pseudonocardiaceae</taxon>
        <taxon>Pseudonocardia</taxon>
    </lineage>
</organism>
<feature type="region of interest" description="Disordered" evidence="1">
    <location>
        <begin position="674"/>
        <end position="696"/>
    </location>
</feature>
<dbReference type="AlphaFoldDB" id="A0A1I4WJC7"/>
<feature type="region of interest" description="Disordered" evidence="1">
    <location>
        <begin position="1"/>
        <end position="42"/>
    </location>
</feature>
<evidence type="ECO:0008006" key="4">
    <source>
        <dbReference type="Google" id="ProtNLM"/>
    </source>
</evidence>
<dbReference type="Proteomes" id="UP000199614">
    <property type="component" value="Unassembled WGS sequence"/>
</dbReference>
<evidence type="ECO:0000313" key="2">
    <source>
        <dbReference type="EMBL" id="SFN13525.1"/>
    </source>
</evidence>
<dbReference type="SUPFAM" id="SSF63829">
    <property type="entry name" value="Calcium-dependent phosphotriesterase"/>
    <property type="match status" value="1"/>
</dbReference>
<protein>
    <recommendedName>
        <fullName evidence="4">Phosphatase</fullName>
    </recommendedName>
</protein>